<dbReference type="GO" id="GO:0009099">
    <property type="term" value="P:L-valine biosynthetic process"/>
    <property type="evidence" value="ECO:0007669"/>
    <property type="project" value="UniProtKB-UniPathway"/>
</dbReference>
<dbReference type="InterPro" id="IPR029035">
    <property type="entry name" value="DHS-like_NAD/FAD-binding_dom"/>
</dbReference>
<name>A0A0R2FNE0_9LACO</name>
<sequence length="560" mass="60407">MCANKVESGAAILVDSLKQQGVDRIFGYPGGVILGLFDAMYDDDFNCILVRHEQGATHAAEGYAKATGKTGAVIVTSGPGASNTITGIADAMMDSVPLVVFTGQVGHAVLGTEAFQELDIIGVSKPIVKANFQPKNAAELQQTIKRAFEIAQEGRKGPVLIDLPKDVLGGEATFDPDAKAQPEAKGQDFSTETLEAGLKALSQAKKPIAIAGGGITLSEATDEFNEFIHKWQLPTVSTLLGLGNVKDDDPLFLGMGGHHGTYASNMALAETDFIVNIGSRFDDRLVPTPAGYTDGKTILHIDIDTKELNKTFETKFAVNADAKAALKAILASDTQPGDTSEWRKTTAEWRGTKPDRAKGADQPDTFDPEEVIAAAGRATNGDATVVTDVGQHQMWAAHAYQFNRPRQIITSGGFGTMGYGLPAALGAKLARPDKETILFVGDGGFQMTSEELEVAATEDINIKIFLLNNNVLGMIRQWQGAFFGQHYYRSEFHQQPDFEKLMEAYGLKYRKLSKDEDLDAQMKDIFADPATTLIEVPVSDAEQAYPWVTPGHKNNEMIGM</sequence>
<dbReference type="InterPro" id="IPR011766">
    <property type="entry name" value="TPP_enzyme_TPP-bd"/>
</dbReference>
<comment type="pathway">
    <text evidence="2 12">Amino-acid biosynthesis; L-valine biosynthesis; L-valine from pyruvate: step 1/4.</text>
</comment>
<dbReference type="PANTHER" id="PTHR18968">
    <property type="entry name" value="THIAMINE PYROPHOSPHATE ENZYMES"/>
    <property type="match status" value="1"/>
</dbReference>
<dbReference type="Pfam" id="PF02776">
    <property type="entry name" value="TPP_enzyme_N"/>
    <property type="match status" value="1"/>
</dbReference>
<dbReference type="AlphaFoldDB" id="A0A0R2FNE0"/>
<dbReference type="GO" id="GO:0009097">
    <property type="term" value="P:isoleucine biosynthetic process"/>
    <property type="evidence" value="ECO:0007669"/>
    <property type="project" value="UniProtKB-UniPathway"/>
</dbReference>
<evidence type="ECO:0000313" key="17">
    <source>
        <dbReference type="Proteomes" id="UP000051442"/>
    </source>
</evidence>
<dbReference type="RefSeq" id="WP_235809807.1">
    <property type="nucleotide sequence ID" value="NZ_AYZM01000035.1"/>
</dbReference>
<dbReference type="Proteomes" id="UP000051442">
    <property type="component" value="Unassembled WGS sequence"/>
</dbReference>
<keyword evidence="9 12" id="KW-0786">Thiamine pyrophosphate</keyword>
<evidence type="ECO:0000259" key="13">
    <source>
        <dbReference type="Pfam" id="PF00205"/>
    </source>
</evidence>
<accession>A0A0R2FNE0</accession>
<evidence type="ECO:0000256" key="7">
    <source>
        <dbReference type="ARBA" id="ARBA00022723"/>
    </source>
</evidence>
<feature type="domain" description="Thiamine pyrophosphate enzyme TPP-binding" evidence="14">
    <location>
        <begin position="388"/>
        <end position="536"/>
    </location>
</feature>
<dbReference type="SUPFAM" id="SSF52467">
    <property type="entry name" value="DHS-like NAD/FAD-binding domain"/>
    <property type="match status" value="1"/>
</dbReference>
<evidence type="ECO:0000256" key="4">
    <source>
        <dbReference type="ARBA" id="ARBA00013145"/>
    </source>
</evidence>
<evidence type="ECO:0000256" key="1">
    <source>
        <dbReference type="ARBA" id="ARBA00004974"/>
    </source>
</evidence>
<feature type="domain" description="Thiamine pyrophosphate enzyme central" evidence="13">
    <location>
        <begin position="198"/>
        <end position="329"/>
    </location>
</feature>
<dbReference type="Pfam" id="PF02775">
    <property type="entry name" value="TPP_enzyme_C"/>
    <property type="match status" value="1"/>
</dbReference>
<protein>
    <recommendedName>
        <fullName evidence="4 12">Acetolactate synthase</fullName>
        <ecNumber evidence="4 12">2.2.1.6</ecNumber>
    </recommendedName>
</protein>
<dbReference type="EMBL" id="AYZM01000035">
    <property type="protein sequence ID" value="KRN26396.1"/>
    <property type="molecule type" value="Genomic_DNA"/>
</dbReference>
<evidence type="ECO:0000256" key="9">
    <source>
        <dbReference type="ARBA" id="ARBA00023052"/>
    </source>
</evidence>
<dbReference type="STRING" id="1423804.FD14_GL002186"/>
<evidence type="ECO:0000259" key="14">
    <source>
        <dbReference type="Pfam" id="PF02775"/>
    </source>
</evidence>
<dbReference type="CDD" id="cd02015">
    <property type="entry name" value="TPP_AHAS"/>
    <property type="match status" value="1"/>
</dbReference>
<dbReference type="InterPro" id="IPR000399">
    <property type="entry name" value="TPP-bd_CS"/>
</dbReference>
<dbReference type="GO" id="GO:0050660">
    <property type="term" value="F:flavin adenine dinucleotide binding"/>
    <property type="evidence" value="ECO:0007669"/>
    <property type="project" value="InterPro"/>
</dbReference>
<proteinExistence type="inferred from homology"/>
<dbReference type="GO" id="GO:0030976">
    <property type="term" value="F:thiamine pyrophosphate binding"/>
    <property type="evidence" value="ECO:0007669"/>
    <property type="project" value="UniProtKB-UniRule"/>
</dbReference>
<evidence type="ECO:0000256" key="10">
    <source>
        <dbReference type="ARBA" id="ARBA00023304"/>
    </source>
</evidence>
<dbReference type="InterPro" id="IPR045229">
    <property type="entry name" value="TPP_enz"/>
</dbReference>
<keyword evidence="5 12" id="KW-0028">Amino-acid biosynthesis</keyword>
<evidence type="ECO:0000256" key="11">
    <source>
        <dbReference type="ARBA" id="ARBA00048670"/>
    </source>
</evidence>
<comment type="pathway">
    <text evidence="1 12">Amino-acid biosynthesis; L-isoleucine biosynthesis; L-isoleucine from 2-oxobutanoate: step 1/4.</text>
</comment>
<dbReference type="NCBIfam" id="TIGR00118">
    <property type="entry name" value="acolac_lg"/>
    <property type="match status" value="1"/>
</dbReference>
<dbReference type="UniPathway" id="UPA00049">
    <property type="reaction ID" value="UER00059"/>
</dbReference>
<comment type="caution">
    <text evidence="16">The sequence shown here is derived from an EMBL/GenBank/DDBJ whole genome shotgun (WGS) entry which is preliminary data.</text>
</comment>
<keyword evidence="6 12" id="KW-0808">Transferase</keyword>
<keyword evidence="7 12" id="KW-0479">Metal-binding</keyword>
<dbReference type="GO" id="GO:0003984">
    <property type="term" value="F:acetolactate synthase activity"/>
    <property type="evidence" value="ECO:0007669"/>
    <property type="project" value="UniProtKB-EC"/>
</dbReference>
<dbReference type="SUPFAM" id="SSF52518">
    <property type="entry name" value="Thiamin diphosphate-binding fold (THDP-binding)"/>
    <property type="match status" value="2"/>
</dbReference>
<comment type="cofactor">
    <cofactor evidence="12">
        <name>thiamine diphosphate</name>
        <dbReference type="ChEBI" id="CHEBI:58937"/>
    </cofactor>
    <text evidence="12">Binds 1 thiamine pyrophosphate per subunit.</text>
</comment>
<dbReference type="EC" id="2.2.1.6" evidence="4 12"/>
<dbReference type="GO" id="GO:0000287">
    <property type="term" value="F:magnesium ion binding"/>
    <property type="evidence" value="ECO:0007669"/>
    <property type="project" value="UniProtKB-UniRule"/>
</dbReference>
<evidence type="ECO:0000256" key="2">
    <source>
        <dbReference type="ARBA" id="ARBA00005025"/>
    </source>
</evidence>
<dbReference type="PROSITE" id="PS00187">
    <property type="entry name" value="TPP_ENZYMES"/>
    <property type="match status" value="1"/>
</dbReference>
<gene>
    <name evidence="16" type="ORF">FD14_GL002186</name>
</gene>
<dbReference type="Gene3D" id="3.40.50.1220">
    <property type="entry name" value="TPP-binding domain"/>
    <property type="match status" value="1"/>
</dbReference>
<dbReference type="GO" id="GO:0005948">
    <property type="term" value="C:acetolactate synthase complex"/>
    <property type="evidence" value="ECO:0007669"/>
    <property type="project" value="TreeGrafter"/>
</dbReference>
<dbReference type="UniPathway" id="UPA00047">
    <property type="reaction ID" value="UER00055"/>
</dbReference>
<dbReference type="CDD" id="cd07035">
    <property type="entry name" value="TPP_PYR_POX_like"/>
    <property type="match status" value="1"/>
</dbReference>
<dbReference type="FunFam" id="3.40.50.970:FF:000007">
    <property type="entry name" value="Acetolactate synthase"/>
    <property type="match status" value="1"/>
</dbReference>
<dbReference type="InterPro" id="IPR029061">
    <property type="entry name" value="THDP-binding"/>
</dbReference>
<comment type="catalytic activity">
    <reaction evidence="11 12">
        <text>2 pyruvate + H(+) = (2S)-2-acetolactate + CO2</text>
        <dbReference type="Rhea" id="RHEA:25249"/>
        <dbReference type="ChEBI" id="CHEBI:15361"/>
        <dbReference type="ChEBI" id="CHEBI:15378"/>
        <dbReference type="ChEBI" id="CHEBI:16526"/>
        <dbReference type="ChEBI" id="CHEBI:58476"/>
        <dbReference type="EC" id="2.2.1.6"/>
    </reaction>
</comment>
<evidence type="ECO:0000256" key="5">
    <source>
        <dbReference type="ARBA" id="ARBA00022605"/>
    </source>
</evidence>
<feature type="domain" description="Thiamine pyrophosphate enzyme N-terminal TPP-binding" evidence="15">
    <location>
        <begin position="9"/>
        <end position="121"/>
    </location>
</feature>
<evidence type="ECO:0000259" key="15">
    <source>
        <dbReference type="Pfam" id="PF02776"/>
    </source>
</evidence>
<evidence type="ECO:0000256" key="3">
    <source>
        <dbReference type="ARBA" id="ARBA00007812"/>
    </source>
</evidence>
<dbReference type="Pfam" id="PF00205">
    <property type="entry name" value="TPP_enzyme_M"/>
    <property type="match status" value="1"/>
</dbReference>
<comment type="similarity">
    <text evidence="3 12">Belongs to the TPP enzyme family.</text>
</comment>
<comment type="cofactor">
    <cofactor evidence="12">
        <name>Mg(2+)</name>
        <dbReference type="ChEBI" id="CHEBI:18420"/>
    </cofactor>
    <text evidence="12">Binds 1 Mg(2+) ion per subunit.</text>
</comment>
<keyword evidence="10 12" id="KW-0100">Branched-chain amino acid biosynthesis</keyword>
<keyword evidence="8 12" id="KW-0460">Magnesium</keyword>
<dbReference type="InterPro" id="IPR012000">
    <property type="entry name" value="Thiamin_PyroP_enz_cen_dom"/>
</dbReference>
<dbReference type="InterPro" id="IPR012846">
    <property type="entry name" value="Acetolactate_synth_lsu"/>
</dbReference>
<dbReference type="PANTHER" id="PTHR18968:SF13">
    <property type="entry name" value="ACETOLACTATE SYNTHASE CATALYTIC SUBUNIT, MITOCHONDRIAL"/>
    <property type="match status" value="1"/>
</dbReference>
<evidence type="ECO:0000256" key="6">
    <source>
        <dbReference type="ARBA" id="ARBA00022679"/>
    </source>
</evidence>
<dbReference type="InterPro" id="IPR012001">
    <property type="entry name" value="Thiamin_PyroP_enz_TPP-bd_dom"/>
</dbReference>
<dbReference type="PATRIC" id="fig|1423804.4.peg.2371"/>
<evidence type="ECO:0000313" key="16">
    <source>
        <dbReference type="EMBL" id="KRN26396.1"/>
    </source>
</evidence>
<evidence type="ECO:0000256" key="12">
    <source>
        <dbReference type="RuleBase" id="RU003591"/>
    </source>
</evidence>
<dbReference type="InterPro" id="IPR039368">
    <property type="entry name" value="AHAS_TPP"/>
</dbReference>
<evidence type="ECO:0000256" key="8">
    <source>
        <dbReference type="ARBA" id="ARBA00022842"/>
    </source>
</evidence>
<dbReference type="Gene3D" id="3.40.50.970">
    <property type="match status" value="2"/>
</dbReference>
<organism evidence="16 17">
    <name type="scientific">Secundilactobacillus similis DSM 23365 = JCM 2765</name>
    <dbReference type="NCBI Taxonomy" id="1423804"/>
    <lineage>
        <taxon>Bacteria</taxon>
        <taxon>Bacillati</taxon>
        <taxon>Bacillota</taxon>
        <taxon>Bacilli</taxon>
        <taxon>Lactobacillales</taxon>
        <taxon>Lactobacillaceae</taxon>
        <taxon>Secundilactobacillus</taxon>
    </lineage>
</organism>
<keyword evidence="17" id="KW-1185">Reference proteome</keyword>
<reference evidence="16 17" key="1">
    <citation type="journal article" date="2015" name="Genome Announc.">
        <title>Expanding the biotechnology potential of lactobacilli through comparative genomics of 213 strains and associated genera.</title>
        <authorList>
            <person name="Sun Z."/>
            <person name="Harris H.M."/>
            <person name="McCann A."/>
            <person name="Guo C."/>
            <person name="Argimon S."/>
            <person name="Zhang W."/>
            <person name="Yang X."/>
            <person name="Jeffery I.B."/>
            <person name="Cooney J.C."/>
            <person name="Kagawa T.F."/>
            <person name="Liu W."/>
            <person name="Song Y."/>
            <person name="Salvetti E."/>
            <person name="Wrobel A."/>
            <person name="Rasinkangas P."/>
            <person name="Parkhill J."/>
            <person name="Rea M.C."/>
            <person name="O'Sullivan O."/>
            <person name="Ritari J."/>
            <person name="Douillard F.P."/>
            <person name="Paul Ross R."/>
            <person name="Yang R."/>
            <person name="Briner A.E."/>
            <person name="Felis G.E."/>
            <person name="de Vos W.M."/>
            <person name="Barrangou R."/>
            <person name="Klaenhammer T.R."/>
            <person name="Caufield P.W."/>
            <person name="Cui Y."/>
            <person name="Zhang H."/>
            <person name="O'Toole P.W."/>
        </authorList>
    </citation>
    <scope>NUCLEOTIDE SEQUENCE [LARGE SCALE GENOMIC DNA]</scope>
    <source>
        <strain evidence="16 17">DSM 23365</strain>
    </source>
</reference>